<evidence type="ECO:0000313" key="1">
    <source>
        <dbReference type="Ensembl" id="ENSSPAP00000006817.1"/>
    </source>
</evidence>
<organism evidence="1">
    <name type="scientific">Stegastes partitus</name>
    <name type="common">bicolor damselfish</name>
    <dbReference type="NCBI Taxonomy" id="144197"/>
    <lineage>
        <taxon>Eukaryota</taxon>
        <taxon>Metazoa</taxon>
        <taxon>Chordata</taxon>
        <taxon>Craniata</taxon>
        <taxon>Vertebrata</taxon>
        <taxon>Euteleostomi</taxon>
        <taxon>Actinopterygii</taxon>
        <taxon>Neopterygii</taxon>
        <taxon>Teleostei</taxon>
        <taxon>Neoteleostei</taxon>
        <taxon>Acanthomorphata</taxon>
        <taxon>Ovalentaria</taxon>
        <taxon>Pomacentridae</taxon>
        <taxon>Stegastes</taxon>
    </lineage>
</organism>
<reference evidence="1" key="1">
    <citation type="submission" date="2023-09" db="UniProtKB">
        <authorList>
            <consortium name="Ensembl"/>
        </authorList>
    </citation>
    <scope>IDENTIFICATION</scope>
</reference>
<dbReference type="AlphaFoldDB" id="A0A3B4ZYS8"/>
<accession>A0A3B4ZYS8</accession>
<protein>
    <submittedName>
        <fullName evidence="1">Uncharacterized protein</fullName>
    </submittedName>
</protein>
<sequence length="88" mass="9486">MHGLYVVAKTSTSASCITKCIRSFSCAASVQCEMRRNYITTSGPVRLTTLVTARSKEHLEVMFTIFSAFKLFLGTADPSCAAVSSPPC</sequence>
<name>A0A3B4ZYS8_9TELE</name>
<proteinExistence type="predicted"/>
<dbReference type="Ensembl" id="ENSSPAT00000006955.1">
    <property type="protein sequence ID" value="ENSSPAP00000006817.1"/>
    <property type="gene ID" value="ENSSPAG00000005247.1"/>
</dbReference>